<feature type="region of interest" description="Disordered" evidence="5">
    <location>
        <begin position="212"/>
        <end position="245"/>
    </location>
</feature>
<dbReference type="PANTHER" id="PTHR15818">
    <property type="entry name" value="G PATCH AND KOW-CONTAINING"/>
    <property type="match status" value="1"/>
</dbReference>
<dbReference type="InterPro" id="IPR045166">
    <property type="entry name" value="Spp2-like"/>
</dbReference>
<feature type="compositionally biased region" description="Polar residues" evidence="5">
    <location>
        <begin position="40"/>
        <end position="52"/>
    </location>
</feature>
<protein>
    <recommendedName>
        <fullName evidence="4">Pre-mRNA-splicing factor</fullName>
    </recommendedName>
</protein>
<dbReference type="HOGENOM" id="CLU_033338_0_1_1"/>
<feature type="region of interest" description="Disordered" evidence="5">
    <location>
        <begin position="1"/>
        <end position="103"/>
    </location>
</feature>
<dbReference type="Proteomes" id="UP000009084">
    <property type="component" value="Unassembled WGS sequence"/>
</dbReference>
<feature type="compositionally biased region" description="Basic and acidic residues" evidence="5">
    <location>
        <begin position="361"/>
        <end position="436"/>
    </location>
</feature>
<comment type="subcellular location">
    <subcellularLocation>
        <location evidence="1 4">Nucleus</location>
    </subcellularLocation>
</comment>
<comment type="similarity">
    <text evidence="2 4">Belongs to the SPP2 family.</text>
</comment>
<sequence length="587" mass="67038">MSDHRLPSSSTAPSSKPFSISFASKTSTAPPPAPSISTSRRSNAPTPKSSTPRPGFHDHDSDASDAEPGEPTHEEVTGFDQSTGGAISKHARESKEKEPLVIKVDKRNGWRERLLGSTRAKKSWLPEEVRMQREAEREAKPQDVTVEVAGPSTKFGLSYASAPKTAEDEKATGAATEIQEDTAMEIDTEATVEKKDLSHDELALRALISESKGETEQKSDLVIQSRGGSYNARSEYDETRSFRDDVAHRPDSATLAGYAAVPVEQFGAALLRGMGWKEGQPVGRGKYSDSTSQRQNTSLAPRIPERRPGYLGIGAKDLSGKAGAAELELGAWGKAAMRKGKPGEGLYTPVLMKSKKTGKMITEEEFKKITKEQEREKQRREKEDEWKERRDRNLTKNGRRYDASDDDRDSRESSSRRNGRDRSRSSDRDRARDRDSRRRRRYDDDYDDRDRDSYDSEKRRKDDRRYRDRDSPRDRVEDSKRDRDRERDKDRDKDRDRDRDRDKYSDRERDRGMDRYKEREREKGREKERRRDYRPYGTLVAELDIVQGMNLLIELTSLEVDDSIMDQKINGTAWVSAGIMEIHVSNF</sequence>
<reference evidence="7 8" key="1">
    <citation type="journal article" date="2009" name="Genome Res.">
        <title>Comparative genomic analyses of the human fungal pathogens Coccidioides and their relatives.</title>
        <authorList>
            <person name="Sharpton T.J."/>
            <person name="Stajich J.E."/>
            <person name="Rounsley S.D."/>
            <person name="Gardner M.J."/>
            <person name="Wortman J.R."/>
            <person name="Jordar V.S."/>
            <person name="Maiti R."/>
            <person name="Kodira C.D."/>
            <person name="Neafsey D.E."/>
            <person name="Zeng Q."/>
            <person name="Hung C.-Y."/>
            <person name="McMahan C."/>
            <person name="Muszewska A."/>
            <person name="Grynberg M."/>
            <person name="Mandel M.A."/>
            <person name="Kellner E.M."/>
            <person name="Barker B.M."/>
            <person name="Galgiani J.N."/>
            <person name="Orbach M.J."/>
            <person name="Kirkland T.N."/>
            <person name="Cole G.T."/>
            <person name="Henn M.R."/>
            <person name="Birren B.W."/>
            <person name="Taylor J.W."/>
        </authorList>
    </citation>
    <scope>NUCLEOTIDE SEQUENCE [LARGE SCALE GENOMIC DNA]</scope>
    <source>
        <strain evidence="8">C735</strain>
    </source>
</reference>
<evidence type="ECO:0000256" key="3">
    <source>
        <dbReference type="ARBA" id="ARBA00023242"/>
    </source>
</evidence>
<dbReference type="PANTHER" id="PTHR15818:SF2">
    <property type="entry name" value="G-PATCH DOMAIN AND KOW MOTIFS-CONTAINING PROTEIN"/>
    <property type="match status" value="1"/>
</dbReference>
<feature type="domain" description="Spp2/MOS2 G-patch" evidence="6">
    <location>
        <begin position="250"/>
        <end position="317"/>
    </location>
</feature>
<proteinExistence type="inferred from homology"/>
<feature type="compositionally biased region" description="Polar residues" evidence="5">
    <location>
        <begin position="288"/>
        <end position="299"/>
    </location>
</feature>
<feature type="compositionally biased region" description="Basic and acidic residues" evidence="5">
    <location>
        <begin position="90"/>
        <end position="103"/>
    </location>
</feature>
<keyword evidence="4" id="KW-0507">mRNA processing</keyword>
<dbReference type="AlphaFoldDB" id="C5PDY1"/>
<organism evidence="7 8">
    <name type="scientific">Coccidioides posadasii (strain C735)</name>
    <name type="common">Valley fever fungus</name>
    <dbReference type="NCBI Taxonomy" id="222929"/>
    <lineage>
        <taxon>Eukaryota</taxon>
        <taxon>Fungi</taxon>
        <taxon>Dikarya</taxon>
        <taxon>Ascomycota</taxon>
        <taxon>Pezizomycotina</taxon>
        <taxon>Eurotiomycetes</taxon>
        <taxon>Eurotiomycetidae</taxon>
        <taxon>Onygenales</taxon>
        <taxon>Onygenaceae</taxon>
        <taxon>Coccidioides</taxon>
    </lineage>
</organism>
<feature type="region of interest" description="Disordered" evidence="5">
    <location>
        <begin position="154"/>
        <end position="179"/>
    </location>
</feature>
<feature type="compositionally biased region" description="Low complexity" evidence="5">
    <location>
        <begin position="7"/>
        <end position="28"/>
    </location>
</feature>
<dbReference type="KEGG" id="cpw:9692908"/>
<evidence type="ECO:0000259" key="6">
    <source>
        <dbReference type="Pfam" id="PF12656"/>
    </source>
</evidence>
<comment type="function">
    <text evidence="4">Involved in spliceosome maturation and the first step of pre-mRNA splicing.</text>
</comment>
<dbReference type="EMBL" id="ACFW01000043">
    <property type="protein sequence ID" value="EER25292.1"/>
    <property type="molecule type" value="Genomic_DNA"/>
</dbReference>
<gene>
    <name evidence="7" type="ORF">CPC735_018960</name>
</gene>
<feature type="compositionally biased region" description="Basic and acidic residues" evidence="5">
    <location>
        <begin position="234"/>
        <end position="245"/>
    </location>
</feature>
<evidence type="ECO:0000256" key="1">
    <source>
        <dbReference type="ARBA" id="ARBA00004123"/>
    </source>
</evidence>
<dbReference type="InterPro" id="IPR026822">
    <property type="entry name" value="Spp2/MOS2_G-patch"/>
</dbReference>
<evidence type="ECO:0000256" key="2">
    <source>
        <dbReference type="ARBA" id="ARBA00008576"/>
    </source>
</evidence>
<dbReference type="GO" id="GO:0005681">
    <property type="term" value="C:spliceosomal complex"/>
    <property type="evidence" value="ECO:0007669"/>
    <property type="project" value="UniProtKB-UniRule"/>
</dbReference>
<comment type="caution">
    <text evidence="7">The sequence shown here is derived from an EMBL/GenBank/DDBJ whole genome shotgun (WGS) entry which is preliminary data.</text>
</comment>
<keyword evidence="4" id="KW-0508">mRNA splicing</keyword>
<feature type="region of interest" description="Disordered" evidence="5">
    <location>
        <begin position="338"/>
        <end position="531"/>
    </location>
</feature>
<feature type="compositionally biased region" description="Basic and acidic residues" evidence="5">
    <location>
        <begin position="448"/>
        <end position="531"/>
    </location>
</feature>
<evidence type="ECO:0000256" key="5">
    <source>
        <dbReference type="SAM" id="MobiDB-lite"/>
    </source>
</evidence>
<evidence type="ECO:0000313" key="8">
    <source>
        <dbReference type="Proteomes" id="UP000009084"/>
    </source>
</evidence>
<keyword evidence="3 4" id="KW-0539">Nucleus</keyword>
<feature type="region of interest" description="Disordered" evidence="5">
    <location>
        <begin position="280"/>
        <end position="309"/>
    </location>
</feature>
<evidence type="ECO:0000256" key="4">
    <source>
        <dbReference type="RuleBase" id="RU369096"/>
    </source>
</evidence>
<name>C5PDY1_COCP7</name>
<dbReference type="GO" id="GO:0000398">
    <property type="term" value="P:mRNA splicing, via spliceosome"/>
    <property type="evidence" value="ECO:0007669"/>
    <property type="project" value="UniProtKB-UniRule"/>
</dbReference>
<dbReference type="OrthoDB" id="5577072at2759"/>
<accession>C5PDY1</accession>
<dbReference type="VEuPathDB" id="FungiDB:CPC735_018960"/>
<evidence type="ECO:0000313" key="7">
    <source>
        <dbReference type="EMBL" id="EER25292.1"/>
    </source>
</evidence>
<dbReference type="Pfam" id="PF12656">
    <property type="entry name" value="G-patch_2"/>
    <property type="match status" value="1"/>
</dbReference>
<keyword evidence="4" id="KW-0747">Spliceosome</keyword>